<protein>
    <submittedName>
        <fullName evidence="3">Uncharacterized protein</fullName>
    </submittedName>
</protein>
<dbReference type="RefSeq" id="WP_221858784.1">
    <property type="nucleotide sequence ID" value="NZ_BAAAYV010000006.1"/>
</dbReference>
<evidence type="ECO:0000256" key="2">
    <source>
        <dbReference type="SAM" id="Phobius"/>
    </source>
</evidence>
<sequence>MRSPLVARRWTGIVLVAVLAAVVGVLAVLALQRGSGDAPAAGPAGTASPPATSADTTPSPTPTRVDVPEPVARDAERLLAAADGVLWRGTAGSCADGVTPVLERSDDDGAAWTDVTPAYRGITQLIALDGFAQDQAQLIATVLDDASDADACDPRAMRTFSDGAFWSDYDDVLAAASYPAPGAAAVTTPSGDVDAPCPEPRSVRSDDGRLALVCDGRALRGDSADWSDAGVPAALAVAPAGDALYVAHVAADCAGVQVSVVSGAGDVTAVACDEEADPASAVALDADADGVWTWAGDEVRRFENAAQ</sequence>
<evidence type="ECO:0000256" key="1">
    <source>
        <dbReference type="SAM" id="MobiDB-lite"/>
    </source>
</evidence>
<dbReference type="InterPro" id="IPR036278">
    <property type="entry name" value="Sialidase_sf"/>
</dbReference>
<reference evidence="4" key="1">
    <citation type="journal article" date="2019" name="Int. J. Syst. Evol. Microbiol.">
        <title>The Global Catalogue of Microorganisms (GCM) 10K type strain sequencing project: providing services to taxonomists for standard genome sequencing and annotation.</title>
        <authorList>
            <consortium name="The Broad Institute Genomics Platform"/>
            <consortium name="The Broad Institute Genome Sequencing Center for Infectious Disease"/>
            <person name="Wu L."/>
            <person name="Ma J."/>
        </authorList>
    </citation>
    <scope>NUCLEOTIDE SEQUENCE [LARGE SCALE GENOMIC DNA]</scope>
    <source>
        <strain evidence="4">JCM 16546</strain>
    </source>
</reference>
<comment type="caution">
    <text evidence="3">The sequence shown here is derived from an EMBL/GenBank/DDBJ whole genome shotgun (WGS) entry which is preliminary data.</text>
</comment>
<accession>A0ABP7BDW0</accession>
<gene>
    <name evidence="3" type="ORF">GCM10022202_15420</name>
</gene>
<feature type="compositionally biased region" description="Low complexity" evidence="1">
    <location>
        <begin position="37"/>
        <end position="58"/>
    </location>
</feature>
<proteinExistence type="predicted"/>
<feature type="region of interest" description="Disordered" evidence="1">
    <location>
        <begin position="37"/>
        <end position="67"/>
    </location>
</feature>
<dbReference type="EMBL" id="BAAAYV010000006">
    <property type="protein sequence ID" value="GAA3656097.1"/>
    <property type="molecule type" value="Genomic_DNA"/>
</dbReference>
<keyword evidence="2" id="KW-0812">Transmembrane</keyword>
<name>A0ABP7BDW0_9MICO</name>
<dbReference type="Proteomes" id="UP001410795">
    <property type="component" value="Unassembled WGS sequence"/>
</dbReference>
<organism evidence="3 4">
    <name type="scientific">Microbacterium marinilacus</name>
    <dbReference type="NCBI Taxonomy" id="415209"/>
    <lineage>
        <taxon>Bacteria</taxon>
        <taxon>Bacillati</taxon>
        <taxon>Actinomycetota</taxon>
        <taxon>Actinomycetes</taxon>
        <taxon>Micrococcales</taxon>
        <taxon>Microbacteriaceae</taxon>
        <taxon>Microbacterium</taxon>
    </lineage>
</organism>
<feature type="transmembrane region" description="Helical" evidence="2">
    <location>
        <begin position="12"/>
        <end position="31"/>
    </location>
</feature>
<evidence type="ECO:0000313" key="3">
    <source>
        <dbReference type="EMBL" id="GAA3656097.1"/>
    </source>
</evidence>
<dbReference type="SUPFAM" id="SSF50939">
    <property type="entry name" value="Sialidases"/>
    <property type="match status" value="1"/>
</dbReference>
<keyword evidence="2" id="KW-1133">Transmembrane helix</keyword>
<evidence type="ECO:0000313" key="4">
    <source>
        <dbReference type="Proteomes" id="UP001410795"/>
    </source>
</evidence>
<keyword evidence="4" id="KW-1185">Reference proteome</keyword>
<keyword evidence="2" id="KW-0472">Membrane</keyword>